<dbReference type="EMBL" id="JADKCH010000001">
    <property type="protein sequence ID" value="MBK8571594.1"/>
    <property type="molecule type" value="Genomic_DNA"/>
</dbReference>
<dbReference type="InterPro" id="IPR016024">
    <property type="entry name" value="ARM-type_fold"/>
</dbReference>
<dbReference type="EC" id="5.2.1.8" evidence="1"/>
<accession>A0A936K5C5</accession>
<comment type="caution">
    <text evidence="5">The sequence shown here is derived from an EMBL/GenBank/DDBJ whole genome shotgun (WGS) entry which is preliminary data.</text>
</comment>
<dbReference type="PRINTS" id="PR00153">
    <property type="entry name" value="CSAPPISMRASE"/>
</dbReference>
<reference evidence="5 6" key="1">
    <citation type="submission" date="2020-10" db="EMBL/GenBank/DDBJ databases">
        <title>Connecting structure to function with the recovery of over 1000 high-quality activated sludge metagenome-assembled genomes encoding full-length rRNA genes using long-read sequencing.</title>
        <authorList>
            <person name="Singleton C.M."/>
            <person name="Petriglieri F."/>
            <person name="Kristensen J.M."/>
            <person name="Kirkegaard R.H."/>
            <person name="Michaelsen T.Y."/>
            <person name="Andersen M.H."/>
            <person name="Karst S.M."/>
            <person name="Dueholm M.S."/>
            <person name="Nielsen P.H."/>
            <person name="Albertsen M."/>
        </authorList>
    </citation>
    <scope>NUCLEOTIDE SEQUENCE [LARGE SCALE GENOMIC DNA]</scope>
    <source>
        <strain evidence="5">OdNE_18-Q3-R46-58_MAXAC.008</strain>
    </source>
</reference>
<name>A0A936K5C5_9BACT</name>
<dbReference type="InterPro" id="IPR044666">
    <property type="entry name" value="Cyclophilin_A-like"/>
</dbReference>
<evidence type="ECO:0000256" key="1">
    <source>
        <dbReference type="ARBA" id="ARBA00013194"/>
    </source>
</evidence>
<sequence>MRRLLLLLSLPLLGQGPRFTVRDAIQAEWARQPLTWTEAQKAALPPADRARLERTLLRIGAPGAPALLPPELEKPRLEVWEAKAKEARSPQERFTALFTLNRLKSPKALTALDGLTAADAATWPKHLHLEASLATARLNGAEVSPALQAFLDGRKKAGKVDPVRAQAARLRLVMAGKEKELLPLVPATPGSVLALMDAWNRAPWKERMEGHLALWWDVAAKQVPPPIRPISKKVELSRIGADASHLKNPPTKWAIWSRIWDGIPDDLGEEMGFHSWPAGGPGGPRTITVHWASKDPVMPLNDADGVRTAYHQILAAVKDPIYSSAILPGLRKSSPNNADIMRERLLLEPHPTARAAAIEDLPSAPADLAALTKLTWADTQFEAQQTLIQSYARWKMAPEEQKTQLRPWLQHPDWACRWEAYQALVKLDPATSWPAAPKPTQTDEAILKEASRLAERGKPVRLRITFAGKRSVTLKLDPTVAPMNVANLVLLARRGYFNGRLVPRVVPDFVVQMGSPYDTMDGGPGYTVRCENSLTWYGPGSVGMALSGKDTGGSQFFITTNATPHLTGKYTRMGEVEDLDRAMKILDDLELGAKIESIKVLEP</sequence>
<dbReference type="Gene3D" id="2.40.100.10">
    <property type="entry name" value="Cyclophilin-like"/>
    <property type="match status" value="1"/>
</dbReference>
<dbReference type="Proteomes" id="UP000709959">
    <property type="component" value="Unassembled WGS sequence"/>
</dbReference>
<proteinExistence type="predicted"/>
<dbReference type="Pfam" id="PF00160">
    <property type="entry name" value="Pro_isomerase"/>
    <property type="match status" value="1"/>
</dbReference>
<evidence type="ECO:0000256" key="2">
    <source>
        <dbReference type="ARBA" id="ARBA00023110"/>
    </source>
</evidence>
<feature type="domain" description="PPIase cyclophilin-type" evidence="4">
    <location>
        <begin position="472"/>
        <end position="603"/>
    </location>
</feature>
<dbReference type="AlphaFoldDB" id="A0A936K5C5"/>
<evidence type="ECO:0000313" key="5">
    <source>
        <dbReference type="EMBL" id="MBK8571594.1"/>
    </source>
</evidence>
<dbReference type="SUPFAM" id="SSF48371">
    <property type="entry name" value="ARM repeat"/>
    <property type="match status" value="1"/>
</dbReference>
<dbReference type="InterPro" id="IPR002130">
    <property type="entry name" value="Cyclophilin-type_PPIase_dom"/>
</dbReference>
<evidence type="ECO:0000256" key="3">
    <source>
        <dbReference type="ARBA" id="ARBA00023235"/>
    </source>
</evidence>
<dbReference type="PANTHER" id="PTHR45625:SF4">
    <property type="entry name" value="PEPTIDYLPROLYL ISOMERASE DOMAIN AND WD REPEAT-CONTAINING PROTEIN 1"/>
    <property type="match status" value="1"/>
</dbReference>
<dbReference type="CDD" id="cd00317">
    <property type="entry name" value="cyclophilin"/>
    <property type="match status" value="1"/>
</dbReference>
<keyword evidence="3 5" id="KW-0413">Isomerase</keyword>
<dbReference type="GO" id="GO:0003755">
    <property type="term" value="F:peptidyl-prolyl cis-trans isomerase activity"/>
    <property type="evidence" value="ECO:0007669"/>
    <property type="project" value="UniProtKB-KW"/>
</dbReference>
<organism evidence="5 6">
    <name type="scientific">Candidatus Geothrix odensensis</name>
    <dbReference type="NCBI Taxonomy" id="2954440"/>
    <lineage>
        <taxon>Bacteria</taxon>
        <taxon>Pseudomonadati</taxon>
        <taxon>Acidobacteriota</taxon>
        <taxon>Holophagae</taxon>
        <taxon>Holophagales</taxon>
        <taxon>Holophagaceae</taxon>
        <taxon>Geothrix</taxon>
    </lineage>
</organism>
<protein>
    <recommendedName>
        <fullName evidence="1">peptidylprolyl isomerase</fullName>
        <ecNumber evidence="1">5.2.1.8</ecNumber>
    </recommendedName>
</protein>
<dbReference type="SUPFAM" id="SSF50891">
    <property type="entry name" value="Cyclophilin-like"/>
    <property type="match status" value="1"/>
</dbReference>
<dbReference type="PROSITE" id="PS50072">
    <property type="entry name" value="CSA_PPIASE_2"/>
    <property type="match status" value="1"/>
</dbReference>
<dbReference type="InterPro" id="IPR029000">
    <property type="entry name" value="Cyclophilin-like_dom_sf"/>
</dbReference>
<evidence type="ECO:0000313" key="6">
    <source>
        <dbReference type="Proteomes" id="UP000709959"/>
    </source>
</evidence>
<gene>
    <name evidence="5" type="ORF">IPN91_02910</name>
</gene>
<evidence type="ECO:0000259" key="4">
    <source>
        <dbReference type="PROSITE" id="PS50072"/>
    </source>
</evidence>
<dbReference type="PANTHER" id="PTHR45625">
    <property type="entry name" value="PEPTIDYL-PROLYL CIS-TRANS ISOMERASE-RELATED"/>
    <property type="match status" value="1"/>
</dbReference>
<keyword evidence="2" id="KW-0697">Rotamase</keyword>